<keyword evidence="3" id="KW-0677">Repeat</keyword>
<dbReference type="PANTHER" id="PTHR24408">
    <property type="entry name" value="ZINC FINGER PROTEIN"/>
    <property type="match status" value="1"/>
</dbReference>
<dbReference type="FunFam" id="3.30.160.60:FF:000671">
    <property type="entry name" value="Zinc finger protein 26"/>
    <property type="match status" value="1"/>
</dbReference>
<keyword evidence="2" id="KW-0479">Metal-binding</keyword>
<dbReference type="EMBL" id="CAIIXF020000005">
    <property type="protein sequence ID" value="CAH1784688.1"/>
    <property type="molecule type" value="Genomic_DNA"/>
</dbReference>
<feature type="region of interest" description="Disordered" evidence="7">
    <location>
        <begin position="206"/>
        <end position="241"/>
    </location>
</feature>
<evidence type="ECO:0000256" key="1">
    <source>
        <dbReference type="ARBA" id="ARBA00004123"/>
    </source>
</evidence>
<dbReference type="SMART" id="SM00355">
    <property type="entry name" value="ZnF_C2H2"/>
    <property type="match status" value="10"/>
</dbReference>
<gene>
    <name evidence="8" type="ORF">OFUS_LOCUS10841</name>
</gene>
<sequence>MDVPNAIVCEICQQEFTQQSAYNKHLTCTHGIDDDLYPCKKCDKVFYKEKTLKEHLKNVHAVNPKYKCTKEDCEKVFSNSVALSAHFKTHDKEFVCSFCAHTFSTKCNLQRHLRTHTGVKPYSCPHCPKKFAGASNLRMHLEVHEGIKEHACGLCNRHFNRKAHLKRHMIRYHKIEDWKSELIKDRESSKKANCYVKGVKLKDNGDLETDSDVSDEDVAASGNDLDDTEDQMTDGNQATPPKMAFNVTLATLEDCNIKGNRSDGLIKCKKCQQKFRNELSFQNHLADTHGLQQPYCCSVCAQVFEDRHTLKEHAKQHKKTRIIKKQQIKQFKMNMDIKAESEKPAYNTNKIFPCSHCDEVCYSRSSLNFHMNVHVENADYICKFCKAGFVKQYHLTKHMRQCQVKQMLKASRRAQRKSFEHQDNSDISFGEGSDYIKSLAQNSIVTNVLDHNETSDNEVNNSEMDNNIVDTNNVVFDENVVCEVVETEEVPLNAPLLTSYVQVQQDDHSYVQQEDRCFVTQQEQDVVVESNDGTQIWVIQADSEQQEATVEEPHIEQVETQEEEVETHIEHDQANAPQQVQYVEEQSANQPQMVMVKDRNGRPMIVPVNLV</sequence>
<evidence type="ECO:0000256" key="5">
    <source>
        <dbReference type="ARBA" id="ARBA00022833"/>
    </source>
</evidence>
<proteinExistence type="predicted"/>
<dbReference type="Pfam" id="PF00096">
    <property type="entry name" value="zf-C2H2"/>
    <property type="match status" value="6"/>
</dbReference>
<evidence type="ECO:0000256" key="3">
    <source>
        <dbReference type="ARBA" id="ARBA00022737"/>
    </source>
</evidence>
<dbReference type="PROSITE" id="PS00028">
    <property type="entry name" value="ZINC_FINGER_C2H2_1"/>
    <property type="match status" value="8"/>
</dbReference>
<keyword evidence="9" id="KW-1185">Reference proteome</keyword>
<dbReference type="GO" id="GO:0000981">
    <property type="term" value="F:DNA-binding transcription factor activity, RNA polymerase II-specific"/>
    <property type="evidence" value="ECO:0007669"/>
    <property type="project" value="TreeGrafter"/>
</dbReference>
<comment type="caution">
    <text evidence="8">The sequence shown here is derived from an EMBL/GenBank/DDBJ whole genome shotgun (WGS) entry which is preliminary data.</text>
</comment>
<dbReference type="OrthoDB" id="1405595at2759"/>
<organism evidence="8 9">
    <name type="scientific">Owenia fusiformis</name>
    <name type="common">Polychaete worm</name>
    <dbReference type="NCBI Taxonomy" id="6347"/>
    <lineage>
        <taxon>Eukaryota</taxon>
        <taxon>Metazoa</taxon>
        <taxon>Spiralia</taxon>
        <taxon>Lophotrochozoa</taxon>
        <taxon>Annelida</taxon>
        <taxon>Polychaeta</taxon>
        <taxon>Sedentaria</taxon>
        <taxon>Canalipalpata</taxon>
        <taxon>Sabellida</taxon>
        <taxon>Oweniida</taxon>
        <taxon>Oweniidae</taxon>
        <taxon>Owenia</taxon>
    </lineage>
</organism>
<reference evidence="8" key="1">
    <citation type="submission" date="2022-03" db="EMBL/GenBank/DDBJ databases">
        <authorList>
            <person name="Martin C."/>
        </authorList>
    </citation>
    <scope>NUCLEOTIDE SEQUENCE</scope>
</reference>
<evidence type="ECO:0000256" key="7">
    <source>
        <dbReference type="SAM" id="MobiDB-lite"/>
    </source>
</evidence>
<dbReference type="FunFam" id="3.30.160.60:FF:000145">
    <property type="entry name" value="Zinc finger protein 574"/>
    <property type="match status" value="1"/>
</dbReference>
<evidence type="ECO:0000256" key="4">
    <source>
        <dbReference type="ARBA" id="ARBA00022771"/>
    </source>
</evidence>
<dbReference type="Proteomes" id="UP000749559">
    <property type="component" value="Unassembled WGS sequence"/>
</dbReference>
<dbReference type="InterPro" id="IPR013087">
    <property type="entry name" value="Znf_C2H2_type"/>
</dbReference>
<comment type="subcellular location">
    <subcellularLocation>
        <location evidence="1">Nucleus</location>
    </subcellularLocation>
</comment>
<dbReference type="SUPFAM" id="SSF57667">
    <property type="entry name" value="beta-beta-alpha zinc fingers"/>
    <property type="match status" value="5"/>
</dbReference>
<dbReference type="PANTHER" id="PTHR24408:SF58">
    <property type="entry name" value="TRANSCRIPTION FACTOR (TFIIIA), PUTATIVE (AFU_ORTHOLOGUE AFUA_1G05150)-RELATED"/>
    <property type="match status" value="1"/>
</dbReference>
<keyword evidence="6" id="KW-0539">Nucleus</keyword>
<keyword evidence="5" id="KW-0862">Zinc</keyword>
<evidence type="ECO:0000313" key="8">
    <source>
        <dbReference type="EMBL" id="CAH1784688.1"/>
    </source>
</evidence>
<protein>
    <submittedName>
        <fullName evidence="8">Uncharacterized protein</fullName>
    </submittedName>
</protein>
<dbReference type="GO" id="GO:0043565">
    <property type="term" value="F:sequence-specific DNA binding"/>
    <property type="evidence" value="ECO:0007669"/>
    <property type="project" value="TreeGrafter"/>
</dbReference>
<dbReference type="PROSITE" id="PS50157">
    <property type="entry name" value="ZINC_FINGER_C2H2_2"/>
    <property type="match status" value="9"/>
</dbReference>
<feature type="compositionally biased region" description="Acidic residues" evidence="7">
    <location>
        <begin position="206"/>
        <end position="232"/>
    </location>
</feature>
<name>A0A8J1T528_OWEFU</name>
<accession>A0A8J1T528</accession>
<dbReference type="GO" id="GO:0008270">
    <property type="term" value="F:zinc ion binding"/>
    <property type="evidence" value="ECO:0007669"/>
    <property type="project" value="UniProtKB-KW"/>
</dbReference>
<keyword evidence="4" id="KW-0863">Zinc-finger</keyword>
<evidence type="ECO:0000256" key="6">
    <source>
        <dbReference type="ARBA" id="ARBA00023242"/>
    </source>
</evidence>
<evidence type="ECO:0000313" key="9">
    <source>
        <dbReference type="Proteomes" id="UP000749559"/>
    </source>
</evidence>
<dbReference type="InterPro" id="IPR036236">
    <property type="entry name" value="Znf_C2H2_sf"/>
</dbReference>
<evidence type="ECO:0000256" key="2">
    <source>
        <dbReference type="ARBA" id="ARBA00022723"/>
    </source>
</evidence>
<dbReference type="Gene3D" id="3.30.160.60">
    <property type="entry name" value="Classic Zinc Finger"/>
    <property type="match status" value="7"/>
</dbReference>
<dbReference type="AlphaFoldDB" id="A0A8J1T528"/>
<dbReference type="GO" id="GO:0005634">
    <property type="term" value="C:nucleus"/>
    <property type="evidence" value="ECO:0007669"/>
    <property type="project" value="UniProtKB-SubCell"/>
</dbReference>